<evidence type="ECO:0000313" key="2">
    <source>
        <dbReference type="Proteomes" id="UP001301350"/>
    </source>
</evidence>
<proteinExistence type="predicted"/>
<dbReference type="AlphaFoldDB" id="A0AAV9J2S4"/>
<comment type="caution">
    <text evidence="1">The sequence shown here is derived from an EMBL/GenBank/DDBJ whole genome shotgun (WGS) entry which is preliminary data.</text>
</comment>
<reference evidence="1 2" key="1">
    <citation type="submission" date="2022-07" db="EMBL/GenBank/DDBJ databases">
        <title>Genome-wide signatures of adaptation to extreme environments.</title>
        <authorList>
            <person name="Cho C.H."/>
            <person name="Yoon H.S."/>
        </authorList>
    </citation>
    <scope>NUCLEOTIDE SEQUENCE [LARGE SCALE GENOMIC DNA]</scope>
    <source>
        <strain evidence="1 2">DBV 063 E5</strain>
    </source>
</reference>
<keyword evidence="2" id="KW-1185">Reference proteome</keyword>
<name>A0AAV9J2S4_CYACA</name>
<gene>
    <name evidence="1" type="ORF">CDCA_CDCA17G4378</name>
</gene>
<dbReference type="EMBL" id="JANCYW010000017">
    <property type="protein sequence ID" value="KAK4538353.1"/>
    <property type="molecule type" value="Genomic_DNA"/>
</dbReference>
<evidence type="ECO:0000313" key="1">
    <source>
        <dbReference type="EMBL" id="KAK4538353.1"/>
    </source>
</evidence>
<accession>A0AAV9J2S4</accession>
<protein>
    <submittedName>
        <fullName evidence="1">Uncharacterized protein</fullName>
    </submittedName>
</protein>
<sequence>MGAPKTSLADWCAQLIGENGGVVTELGAACLSVEQAFWMVARMPPEDLERLRAANGLDGAGAEADTGNILKGMRWVLEQALESRWYALFMERPQWRCAAGWETEGAPTDDGAAPPTPRFTAQFPDVKPELPTPSPPTEYSSWREAYLQHQARDREQLERVRYLLRKRRAEAWERRHARRVRLLPDAVITSAQACRAERIIVPEKQPQAGNGAHHRPVSRVPPRAAQRILAKLHSDRLQQRRRWR</sequence>
<dbReference type="Proteomes" id="UP001301350">
    <property type="component" value="Unassembled WGS sequence"/>
</dbReference>
<organism evidence="1 2">
    <name type="scientific">Cyanidium caldarium</name>
    <name type="common">Red alga</name>
    <dbReference type="NCBI Taxonomy" id="2771"/>
    <lineage>
        <taxon>Eukaryota</taxon>
        <taxon>Rhodophyta</taxon>
        <taxon>Bangiophyceae</taxon>
        <taxon>Cyanidiales</taxon>
        <taxon>Cyanidiaceae</taxon>
        <taxon>Cyanidium</taxon>
    </lineage>
</organism>